<accession>A0A8S0YS89</accession>
<evidence type="ECO:0000256" key="1">
    <source>
        <dbReference type="SAM" id="Phobius"/>
    </source>
</evidence>
<evidence type="ECO:0000313" key="3">
    <source>
        <dbReference type="Proteomes" id="UP000494256"/>
    </source>
</evidence>
<name>A0A8S0YS89_ARCPL</name>
<reference evidence="2 3" key="1">
    <citation type="submission" date="2020-04" db="EMBL/GenBank/DDBJ databases">
        <authorList>
            <person name="Wallbank WR R."/>
            <person name="Pardo Diaz C."/>
            <person name="Kozak K."/>
            <person name="Martin S."/>
            <person name="Jiggins C."/>
            <person name="Moest M."/>
            <person name="Warren A I."/>
            <person name="Byers J.R.P. K."/>
            <person name="Montejo-Kovacevich G."/>
            <person name="Yen C E."/>
        </authorList>
    </citation>
    <scope>NUCLEOTIDE SEQUENCE [LARGE SCALE GENOMIC DNA]</scope>
</reference>
<protein>
    <submittedName>
        <fullName evidence="2">Uncharacterized protein</fullName>
    </submittedName>
</protein>
<dbReference type="EMBL" id="CADEBD010000045">
    <property type="protein sequence ID" value="CAB3221289.1"/>
    <property type="molecule type" value="Genomic_DNA"/>
</dbReference>
<organism evidence="2 3">
    <name type="scientific">Arctia plantaginis</name>
    <name type="common">Wood tiger moth</name>
    <name type="synonym">Phalaena plantaginis</name>
    <dbReference type="NCBI Taxonomy" id="874455"/>
    <lineage>
        <taxon>Eukaryota</taxon>
        <taxon>Metazoa</taxon>
        <taxon>Ecdysozoa</taxon>
        <taxon>Arthropoda</taxon>
        <taxon>Hexapoda</taxon>
        <taxon>Insecta</taxon>
        <taxon>Pterygota</taxon>
        <taxon>Neoptera</taxon>
        <taxon>Endopterygota</taxon>
        <taxon>Lepidoptera</taxon>
        <taxon>Glossata</taxon>
        <taxon>Ditrysia</taxon>
        <taxon>Noctuoidea</taxon>
        <taxon>Erebidae</taxon>
        <taxon>Arctiinae</taxon>
        <taxon>Arctia</taxon>
    </lineage>
</organism>
<evidence type="ECO:0000313" key="2">
    <source>
        <dbReference type="EMBL" id="CAB3221289.1"/>
    </source>
</evidence>
<keyword evidence="1" id="KW-0472">Membrane</keyword>
<proteinExistence type="predicted"/>
<dbReference type="Proteomes" id="UP000494256">
    <property type="component" value="Unassembled WGS sequence"/>
</dbReference>
<gene>
    <name evidence="2" type="ORF">APLA_LOCUS759</name>
</gene>
<dbReference type="OrthoDB" id="430476at2759"/>
<comment type="caution">
    <text evidence="2">The sequence shown here is derived from an EMBL/GenBank/DDBJ whole genome shotgun (WGS) entry which is preliminary data.</text>
</comment>
<sequence length="103" mass="11260">MEKSAKTVHSAQAPPTCARALETGECDAPQLPRRTTPFAALFLLTPTWTGIWYSIYCILSLSIVIVKHNGRLVALLTNHFRGIHIQPSGVSCVDTFSTNSVFS</sequence>
<keyword evidence="1" id="KW-0812">Transmembrane</keyword>
<keyword evidence="1" id="KW-1133">Transmembrane helix</keyword>
<feature type="transmembrane region" description="Helical" evidence="1">
    <location>
        <begin position="38"/>
        <end position="66"/>
    </location>
</feature>
<dbReference type="AlphaFoldDB" id="A0A8S0YS89"/>